<feature type="compositionally biased region" description="Basic and acidic residues" evidence="7">
    <location>
        <begin position="1"/>
        <end position="18"/>
    </location>
</feature>
<dbReference type="EMBL" id="JAAVVJ010000010">
    <property type="protein sequence ID" value="KAF7214478.1"/>
    <property type="molecule type" value="Genomic_DNA"/>
</dbReference>
<evidence type="ECO:0000313" key="9">
    <source>
        <dbReference type="EMBL" id="KAF7214478.1"/>
    </source>
</evidence>
<keyword evidence="3" id="KW-0862">Zinc</keyword>
<evidence type="ECO:0000256" key="5">
    <source>
        <dbReference type="ARBA" id="ARBA00023163"/>
    </source>
</evidence>
<feature type="non-terminal residue" evidence="9">
    <location>
        <position position="1"/>
    </location>
</feature>
<dbReference type="InterPro" id="IPR003656">
    <property type="entry name" value="Znf_BED"/>
</dbReference>
<evidence type="ECO:0000259" key="8">
    <source>
        <dbReference type="PROSITE" id="PS50808"/>
    </source>
</evidence>
<keyword evidence="2 6" id="KW-0863">Zinc-finger</keyword>
<evidence type="ECO:0000313" key="10">
    <source>
        <dbReference type="Proteomes" id="UP000822369"/>
    </source>
</evidence>
<evidence type="ECO:0000256" key="6">
    <source>
        <dbReference type="PROSITE-ProRule" id="PRU00027"/>
    </source>
</evidence>
<evidence type="ECO:0000256" key="4">
    <source>
        <dbReference type="ARBA" id="ARBA00023015"/>
    </source>
</evidence>
<dbReference type="GO" id="GO:0003677">
    <property type="term" value="F:DNA binding"/>
    <property type="evidence" value="ECO:0007669"/>
    <property type="project" value="InterPro"/>
</dbReference>
<dbReference type="InterPro" id="IPR052035">
    <property type="entry name" value="ZnF_BED_domain_contain"/>
</dbReference>
<dbReference type="InterPro" id="IPR036236">
    <property type="entry name" value="Znf_C2H2_sf"/>
</dbReference>
<reference evidence="9" key="1">
    <citation type="submission" date="2020-03" db="EMBL/GenBank/DDBJ databases">
        <title>Intra-Species Differences in Population Size shape Life History and Genome Evolution.</title>
        <authorList>
            <person name="Willemsen D."/>
            <person name="Cui R."/>
            <person name="Valenzano D.R."/>
        </authorList>
    </citation>
    <scope>NUCLEOTIDE SEQUENCE</scope>
    <source>
        <strain evidence="9">GRZ</strain>
        <tissue evidence="9">Whole</tissue>
    </source>
</reference>
<dbReference type="SUPFAM" id="SSF140996">
    <property type="entry name" value="Hermes dimerisation domain"/>
    <property type="match status" value="1"/>
</dbReference>
<proteinExistence type="predicted"/>
<feature type="region of interest" description="Disordered" evidence="7">
    <location>
        <begin position="1"/>
        <end position="24"/>
    </location>
</feature>
<dbReference type="InterPro" id="IPR012337">
    <property type="entry name" value="RNaseH-like_sf"/>
</dbReference>
<dbReference type="Pfam" id="PF02892">
    <property type="entry name" value="zf-BED"/>
    <property type="match status" value="1"/>
</dbReference>
<accession>A0A9D3BQ00</accession>
<sequence>VAKRGAEDSEVDPSHDSELSSGDEDIVQKKSYSTSVVWRWFGYLKSDVEQIKPTCKVCRRMVPSKTGNTTNLFNHLKKYHPSDYTESVKMRAESGQLVSLSQSRLSTSAAASSGPAGTGGAAAQPKQQSIISSFSAVAPYEQNSKRSKSITKALSFCIAEDMMPLNTVEKEGFKYLIKVLDQRYEIPGRKYFSQTALPQLYDERREKLEMELKDVSFFATTADLWSSRSSEPYLSLTIHYMDKEWTLQSTCLQTAYFPEDHTAEIISRGLEDALESWNLSKDRQVCITTDNGANIVKAVALQGWTRLQCFGHRLHSAIGGSMKDKRIERAVGVSKKLVSAFSYSWKKKKALAAAQDELKLPKHKLITESPTRWRVASCNDCKNSGAGEGHCKGFVR</sequence>
<dbReference type="PROSITE" id="PS50808">
    <property type="entry name" value="ZF_BED"/>
    <property type="match status" value="1"/>
</dbReference>
<dbReference type="PANTHER" id="PTHR46481:SF9">
    <property type="entry name" value="ZINC FINGER BED DOMAIN-CONTAINING PROTEIN 1-LIKE"/>
    <property type="match status" value="1"/>
</dbReference>
<feature type="domain" description="BED-type" evidence="8">
    <location>
        <begin position="32"/>
        <end position="87"/>
    </location>
</feature>
<dbReference type="Proteomes" id="UP000822369">
    <property type="component" value="Chromosome 10"/>
</dbReference>
<organism evidence="9 10">
    <name type="scientific">Nothobranchius furzeri</name>
    <name type="common">Turquoise killifish</name>
    <dbReference type="NCBI Taxonomy" id="105023"/>
    <lineage>
        <taxon>Eukaryota</taxon>
        <taxon>Metazoa</taxon>
        <taxon>Chordata</taxon>
        <taxon>Craniata</taxon>
        <taxon>Vertebrata</taxon>
        <taxon>Euteleostomi</taxon>
        <taxon>Actinopterygii</taxon>
        <taxon>Neopterygii</taxon>
        <taxon>Teleostei</taxon>
        <taxon>Neoteleostei</taxon>
        <taxon>Acanthomorphata</taxon>
        <taxon>Ovalentaria</taxon>
        <taxon>Atherinomorphae</taxon>
        <taxon>Cyprinodontiformes</taxon>
        <taxon>Nothobranchiidae</taxon>
        <taxon>Nothobranchius</taxon>
    </lineage>
</organism>
<evidence type="ECO:0000256" key="2">
    <source>
        <dbReference type="ARBA" id="ARBA00022771"/>
    </source>
</evidence>
<evidence type="ECO:0000256" key="3">
    <source>
        <dbReference type="ARBA" id="ARBA00022833"/>
    </source>
</evidence>
<gene>
    <name evidence="9" type="ORF">G4P62_019597</name>
</gene>
<evidence type="ECO:0000256" key="7">
    <source>
        <dbReference type="SAM" id="MobiDB-lite"/>
    </source>
</evidence>
<dbReference type="SUPFAM" id="SSF53098">
    <property type="entry name" value="Ribonuclease H-like"/>
    <property type="match status" value="1"/>
</dbReference>
<protein>
    <submittedName>
        <fullName evidence="9">Zinc finger BED domain-containing protein 1-like</fullName>
    </submittedName>
</protein>
<keyword evidence="4" id="KW-0805">Transcription regulation</keyword>
<evidence type="ECO:0000256" key="1">
    <source>
        <dbReference type="ARBA" id="ARBA00022723"/>
    </source>
</evidence>
<keyword evidence="1" id="KW-0479">Metal-binding</keyword>
<dbReference type="AlphaFoldDB" id="A0A9D3BQ00"/>
<name>A0A9D3BQ00_NOTFU</name>
<dbReference type="PANTHER" id="PTHR46481">
    <property type="entry name" value="ZINC FINGER BED DOMAIN-CONTAINING PROTEIN 4"/>
    <property type="match status" value="1"/>
</dbReference>
<comment type="caution">
    <text evidence="9">The sequence shown here is derived from an EMBL/GenBank/DDBJ whole genome shotgun (WGS) entry which is preliminary data.</text>
</comment>
<dbReference type="SMART" id="SM00614">
    <property type="entry name" value="ZnF_BED"/>
    <property type="match status" value="1"/>
</dbReference>
<keyword evidence="5" id="KW-0804">Transcription</keyword>
<dbReference type="GO" id="GO:0008270">
    <property type="term" value="F:zinc ion binding"/>
    <property type="evidence" value="ECO:0007669"/>
    <property type="project" value="UniProtKB-KW"/>
</dbReference>
<dbReference type="SUPFAM" id="SSF57667">
    <property type="entry name" value="beta-beta-alpha zinc fingers"/>
    <property type="match status" value="1"/>
</dbReference>